<dbReference type="InterPro" id="IPR005574">
    <property type="entry name" value="Rpb4/RPC9"/>
</dbReference>
<dbReference type="InterPro" id="IPR038846">
    <property type="entry name" value="RPC9"/>
</dbReference>
<organism evidence="11 12">
    <name type="scientific">Necator americanus</name>
    <name type="common">Human hookworm</name>
    <dbReference type="NCBI Taxonomy" id="51031"/>
    <lineage>
        <taxon>Eukaryota</taxon>
        <taxon>Metazoa</taxon>
        <taxon>Ecdysozoa</taxon>
        <taxon>Nematoda</taxon>
        <taxon>Chromadorea</taxon>
        <taxon>Rhabditida</taxon>
        <taxon>Rhabditina</taxon>
        <taxon>Rhabditomorpha</taxon>
        <taxon>Strongyloidea</taxon>
        <taxon>Ancylostomatidae</taxon>
        <taxon>Bunostominae</taxon>
        <taxon>Necator</taxon>
    </lineage>
</organism>
<protein>
    <recommendedName>
        <fullName evidence="3">DNA-directed RNA polymerase III subunit RPC9</fullName>
    </recommendedName>
</protein>
<keyword evidence="4" id="KW-0240">DNA-directed RNA polymerase</keyword>
<comment type="subcellular location">
    <subcellularLocation>
        <location evidence="1">Nucleus</location>
    </subcellularLocation>
</comment>
<dbReference type="Pfam" id="PF03874">
    <property type="entry name" value="RNA_pol_Rpb4"/>
    <property type="match status" value="1"/>
</dbReference>
<dbReference type="InterPro" id="IPR038324">
    <property type="entry name" value="Rpb4/RPC9_sf"/>
</dbReference>
<comment type="similarity">
    <text evidence="2">Belongs to the eukaryotic RPC9 RNA polymerase subunit family.</text>
</comment>
<evidence type="ECO:0000256" key="4">
    <source>
        <dbReference type="ARBA" id="ARBA00022478"/>
    </source>
</evidence>
<feature type="domain" description="RNA polymerase Rpb4/RPC9 core" evidence="10">
    <location>
        <begin position="204"/>
        <end position="328"/>
    </location>
</feature>
<reference evidence="11 12" key="1">
    <citation type="submission" date="2023-08" db="EMBL/GenBank/DDBJ databases">
        <title>A Necator americanus chromosomal reference genome.</title>
        <authorList>
            <person name="Ilik V."/>
            <person name="Petrzelkova K.J."/>
            <person name="Pardy F."/>
            <person name="Fuh T."/>
            <person name="Niatou-Singa F.S."/>
            <person name="Gouil Q."/>
            <person name="Baker L."/>
            <person name="Ritchie M.E."/>
            <person name="Jex A.R."/>
            <person name="Gazzola D."/>
            <person name="Li H."/>
            <person name="Toshio Fujiwara R."/>
            <person name="Zhan B."/>
            <person name="Aroian R.V."/>
            <person name="Pafco B."/>
            <person name="Schwarz E.M."/>
        </authorList>
    </citation>
    <scope>NUCLEOTIDE SEQUENCE [LARGE SCALE GENOMIC DNA]</scope>
    <source>
        <strain evidence="11 12">Aroian</strain>
        <tissue evidence="11">Whole animal</tissue>
    </source>
</reference>
<gene>
    <name evidence="11" type="primary">Necator_chrII.g6537</name>
    <name evidence="11" type="ORF">RB195_018744</name>
</gene>
<dbReference type="InterPro" id="IPR010997">
    <property type="entry name" value="HRDC-like_sf"/>
</dbReference>
<evidence type="ECO:0000256" key="3">
    <source>
        <dbReference type="ARBA" id="ARBA00016672"/>
    </source>
</evidence>
<evidence type="ECO:0000256" key="9">
    <source>
        <dbReference type="ARBA" id="ARBA00045808"/>
    </source>
</evidence>
<dbReference type="SMART" id="SM00657">
    <property type="entry name" value="RPOL4c"/>
    <property type="match status" value="1"/>
</dbReference>
<comment type="subunit">
    <text evidence="8">Component of the RNA polymerase III complex consisting of 17 subunits: a ten-subunit horseshoe-shaped catalytic core composed of POLR3A/RPC1, POLR3B/RPC2, POLR1C/RPAC1, POLR1D/RPAC2, POLR3K/RPC10, POLR2E/RPABC1, POLR2F/RPABC2, POLR2H/RPABC3, POLR2K/RPABC4 and POLR2L/RPABC5; a mobile stalk composed of two subunits POLR3H/RPC8 and CRCP/RPC9, protruding from the core and functioning primarily in transcription initiation; and additional subunits homologous to general transcription factors of the RNA polymerase II machinery, POLR3C/RPC3-POLR3F/RPC6-POLR3G/RPC7 heterotrimer required for transcription initiation and POLR3D/RPC4-POLR3E/RPC5 heterodimer involved in both transcription initiation and termination.</text>
</comment>
<evidence type="ECO:0000259" key="10">
    <source>
        <dbReference type="SMART" id="SM00657"/>
    </source>
</evidence>
<evidence type="ECO:0000256" key="5">
    <source>
        <dbReference type="ARBA" id="ARBA00023163"/>
    </source>
</evidence>
<dbReference type="InterPro" id="IPR006590">
    <property type="entry name" value="RNA_pol_Rpb4/RPC9_core"/>
</dbReference>
<accession>A0ABR1CB34</accession>
<comment type="function">
    <text evidence="9">DNA-dependent RNA polymerase catalyzes the transcription of DNA into RNA using the four ribonucleoside triphosphates as substrates. Specific peripheric component of RNA polymerase III (Pol III) which synthesizes small non-coding RNAs including 5S rRNA, snRNAs, tRNAs and miRNAs from at least 500 distinct genomic loci. With POLR3H/RPC8 forms a mobile stalk that protrudes from Pol III core and functions primarily in transcription initiation. Pol III plays a key role in sensing and limiting infection by intracellular bacteria and DNA viruses. Acts as nuclear and cytosolic DNA sensor involved in innate immune response. Can sense non-self dsDNA that serves as template for transcription into dsRNA. The non-self RNA polymerase III transcripts, such as Epstein-Barr virus-encoded RNAs (EBERs) induce type I interferon and NF-kappa-B through the RIG-I pathway.</text>
</comment>
<evidence type="ECO:0000256" key="7">
    <source>
        <dbReference type="ARBA" id="ARBA00043924"/>
    </source>
</evidence>
<evidence type="ECO:0000313" key="11">
    <source>
        <dbReference type="EMBL" id="KAK6735694.1"/>
    </source>
</evidence>
<keyword evidence="6" id="KW-0539">Nucleus</keyword>
<name>A0ABR1CB34_NECAM</name>
<dbReference type="EMBL" id="JAVFWL010000002">
    <property type="protein sequence ID" value="KAK6735694.1"/>
    <property type="molecule type" value="Genomic_DNA"/>
</dbReference>
<evidence type="ECO:0000256" key="6">
    <source>
        <dbReference type="ARBA" id="ARBA00023242"/>
    </source>
</evidence>
<evidence type="ECO:0000256" key="2">
    <source>
        <dbReference type="ARBA" id="ARBA00006898"/>
    </source>
</evidence>
<dbReference type="PANTHER" id="PTHR15561:SF0">
    <property type="entry name" value="DNA-DIRECTED RNA POLYMERASE III SUBUNIT RPC9"/>
    <property type="match status" value="1"/>
</dbReference>
<dbReference type="PANTHER" id="PTHR15561">
    <property type="entry name" value="CALCITONIN GENE-RELATED PEPTIDE-RECEPTOR COMPONENT PROTEIN"/>
    <property type="match status" value="1"/>
</dbReference>
<sequence length="333" mass="37745">MFDRYFPNTLREREGWKKEGTGSTNTIRRTLAVNKYGGQRQHVAAVCPGAWEISTSLGRRSQQEAVSSVIGGETEGEQYGPYSSDGDEEMMEVVVKDDVENQEERASARERALKLMREPSEGTQMELEQALQLAFGQPFSSTDTDKETAQVSGVPNSEDIRFNDSRTINNWDIFATLAGFWEDSAMDIIDEEYDRLVEHVHEYMEILNGQVTLVTNFEVLHLVSEVKKQEEKKAKNDRSKHLSTVLYETAKYLKTTSAQEQNVEVVEKFIRAIRPYKLTAAETMQIINLRPTTAAEIQLIVEESEERIKTEEKLESLVATVIACLPPHIITTS</sequence>
<keyword evidence="5" id="KW-0804">Transcription</keyword>
<dbReference type="Proteomes" id="UP001303046">
    <property type="component" value="Unassembled WGS sequence"/>
</dbReference>
<evidence type="ECO:0000256" key="1">
    <source>
        <dbReference type="ARBA" id="ARBA00004123"/>
    </source>
</evidence>
<dbReference type="Gene3D" id="1.20.1250.40">
    <property type="match status" value="1"/>
</dbReference>
<evidence type="ECO:0000256" key="8">
    <source>
        <dbReference type="ARBA" id="ARBA00044007"/>
    </source>
</evidence>
<evidence type="ECO:0000313" key="12">
    <source>
        <dbReference type="Proteomes" id="UP001303046"/>
    </source>
</evidence>
<dbReference type="SUPFAM" id="SSF47819">
    <property type="entry name" value="HRDC-like"/>
    <property type="match status" value="1"/>
</dbReference>
<comment type="caution">
    <text evidence="11">The sequence shown here is derived from an EMBL/GenBank/DDBJ whole genome shotgun (WGS) entry which is preliminary data.</text>
</comment>
<keyword evidence="12" id="KW-1185">Reference proteome</keyword>
<comment type="function">
    <text evidence="7">Accessory protein for the calcitonin gene-related peptide (CGRP) receptor. It modulates CGRP responsiveness in a variety of tissues.</text>
</comment>
<proteinExistence type="inferred from homology"/>